<reference evidence="1" key="2">
    <citation type="journal article" date="2015" name="Fish Shellfish Immunol.">
        <title>Early steps in the European eel (Anguilla anguilla)-Vibrio vulnificus interaction in the gills: Role of the RtxA13 toxin.</title>
        <authorList>
            <person name="Callol A."/>
            <person name="Pajuelo D."/>
            <person name="Ebbesson L."/>
            <person name="Teles M."/>
            <person name="MacKenzie S."/>
            <person name="Amaro C."/>
        </authorList>
    </citation>
    <scope>NUCLEOTIDE SEQUENCE</scope>
</reference>
<name>A0A0E9SFY3_ANGAN</name>
<protein>
    <submittedName>
        <fullName evidence="1">Uncharacterized protein</fullName>
    </submittedName>
</protein>
<organism evidence="1">
    <name type="scientific">Anguilla anguilla</name>
    <name type="common">European freshwater eel</name>
    <name type="synonym">Muraena anguilla</name>
    <dbReference type="NCBI Taxonomy" id="7936"/>
    <lineage>
        <taxon>Eukaryota</taxon>
        <taxon>Metazoa</taxon>
        <taxon>Chordata</taxon>
        <taxon>Craniata</taxon>
        <taxon>Vertebrata</taxon>
        <taxon>Euteleostomi</taxon>
        <taxon>Actinopterygii</taxon>
        <taxon>Neopterygii</taxon>
        <taxon>Teleostei</taxon>
        <taxon>Anguilliformes</taxon>
        <taxon>Anguillidae</taxon>
        <taxon>Anguilla</taxon>
    </lineage>
</organism>
<dbReference type="EMBL" id="GBXM01068371">
    <property type="protein sequence ID" value="JAH40206.1"/>
    <property type="molecule type" value="Transcribed_RNA"/>
</dbReference>
<reference evidence="1" key="1">
    <citation type="submission" date="2014-11" db="EMBL/GenBank/DDBJ databases">
        <authorList>
            <person name="Amaro Gonzalez C."/>
        </authorList>
    </citation>
    <scope>NUCLEOTIDE SEQUENCE</scope>
</reference>
<proteinExistence type="predicted"/>
<sequence length="78" mass="8841">MTRSRLLYETTGVTPDEWDFCEELAVIKVSELLGEGRAEGTLGRTHAHMKTGRTVLSPCWSVSEIGRPRKKKKIEGYF</sequence>
<dbReference type="AlphaFoldDB" id="A0A0E9SFY3"/>
<evidence type="ECO:0000313" key="1">
    <source>
        <dbReference type="EMBL" id="JAH40206.1"/>
    </source>
</evidence>
<accession>A0A0E9SFY3</accession>